<feature type="domain" description="G-patch" evidence="4">
    <location>
        <begin position="268"/>
        <end position="314"/>
    </location>
</feature>
<feature type="compositionally biased region" description="Polar residues" evidence="2">
    <location>
        <begin position="213"/>
        <end position="222"/>
    </location>
</feature>
<dbReference type="GO" id="GO:0003723">
    <property type="term" value="F:RNA binding"/>
    <property type="evidence" value="ECO:0007669"/>
    <property type="project" value="UniProtKB-UniRule"/>
</dbReference>
<dbReference type="InterPro" id="IPR000504">
    <property type="entry name" value="RRM_dom"/>
</dbReference>
<dbReference type="OrthoDB" id="5411533at2759"/>
<keyword evidence="1" id="KW-0694">RNA-binding</keyword>
<accession>A0A6A5R2T0</accession>
<feature type="compositionally biased region" description="Pro residues" evidence="2">
    <location>
        <begin position="170"/>
        <end position="186"/>
    </location>
</feature>
<evidence type="ECO:0000313" key="6">
    <source>
        <dbReference type="Proteomes" id="UP000800096"/>
    </source>
</evidence>
<dbReference type="EMBL" id="ML979132">
    <property type="protein sequence ID" value="KAF1921953.1"/>
    <property type="molecule type" value="Genomic_DNA"/>
</dbReference>
<feature type="region of interest" description="Disordered" evidence="2">
    <location>
        <begin position="43"/>
        <end position="75"/>
    </location>
</feature>
<dbReference type="Gene3D" id="3.30.70.330">
    <property type="match status" value="1"/>
</dbReference>
<dbReference type="GO" id="GO:0071011">
    <property type="term" value="C:precatalytic spliceosome"/>
    <property type="evidence" value="ECO:0007669"/>
    <property type="project" value="TreeGrafter"/>
</dbReference>
<organism evidence="5 6">
    <name type="scientific">Ampelomyces quisqualis</name>
    <name type="common">Powdery mildew agent</name>
    <dbReference type="NCBI Taxonomy" id="50730"/>
    <lineage>
        <taxon>Eukaryota</taxon>
        <taxon>Fungi</taxon>
        <taxon>Dikarya</taxon>
        <taxon>Ascomycota</taxon>
        <taxon>Pezizomycotina</taxon>
        <taxon>Dothideomycetes</taxon>
        <taxon>Pleosporomycetidae</taxon>
        <taxon>Pleosporales</taxon>
        <taxon>Pleosporineae</taxon>
        <taxon>Phaeosphaeriaceae</taxon>
        <taxon>Ampelomyces</taxon>
    </lineage>
</organism>
<evidence type="ECO:0008006" key="7">
    <source>
        <dbReference type="Google" id="ProtNLM"/>
    </source>
</evidence>
<dbReference type="InterPro" id="IPR012677">
    <property type="entry name" value="Nucleotide-bd_a/b_plait_sf"/>
</dbReference>
<dbReference type="Pfam" id="PF01585">
    <property type="entry name" value="G-patch"/>
    <property type="match status" value="1"/>
</dbReference>
<feature type="region of interest" description="Disordered" evidence="2">
    <location>
        <begin position="1"/>
        <end position="21"/>
    </location>
</feature>
<dbReference type="PROSITE" id="PS50102">
    <property type="entry name" value="RRM"/>
    <property type="match status" value="1"/>
</dbReference>
<dbReference type="InterPro" id="IPR000467">
    <property type="entry name" value="G_patch_dom"/>
</dbReference>
<dbReference type="SMART" id="SM00443">
    <property type="entry name" value="G_patch"/>
    <property type="match status" value="1"/>
</dbReference>
<evidence type="ECO:0000256" key="1">
    <source>
        <dbReference type="PROSITE-ProRule" id="PRU00176"/>
    </source>
</evidence>
<dbReference type="GO" id="GO:0045292">
    <property type="term" value="P:mRNA cis splicing, via spliceosome"/>
    <property type="evidence" value="ECO:0007669"/>
    <property type="project" value="InterPro"/>
</dbReference>
<dbReference type="InterPro" id="IPR040052">
    <property type="entry name" value="RBM17"/>
</dbReference>
<feature type="compositionally biased region" description="Low complexity" evidence="2">
    <location>
        <begin position="1"/>
        <end position="18"/>
    </location>
</feature>
<feature type="region of interest" description="Disordered" evidence="2">
    <location>
        <begin position="237"/>
        <end position="269"/>
    </location>
</feature>
<dbReference type="AlphaFoldDB" id="A0A6A5R2T0"/>
<dbReference type="SUPFAM" id="SSF54928">
    <property type="entry name" value="RNA-binding domain, RBD"/>
    <property type="match status" value="1"/>
</dbReference>
<dbReference type="PANTHER" id="PTHR13288">
    <property type="entry name" value="SPLICING FACTOR 45 SPF45"/>
    <property type="match status" value="1"/>
</dbReference>
<sequence length="444" mass="48524">MPVVSASASDAAAPTTATQQHGIDYYRNTIDDDAAILEDRRQRQYEERQRKKDMKKFHKQFGYWNPTAPHKPERYSNLKAYRASGGYTRKKDDFNAFLRQAAAKSREASEASNSSQPDSSSSPRTAGAVAAKSSFAPPASYDPATASTSAEGEEDPYARRMRLSQQQQHVPPPPSVAPDQASPPPSEQRTNLCPPPPPLPASSLPLPPPAPGTSASQTAYQSATISAPPVRYAGATISAPPVRFERPNIPMRDADEPVSQERPAKRPKISKAEAMMAKMGYVKGQGLGKNNDGVVTHLEVKMRKVPQGASTLDDEGGKVKSQQVWDVRGGMRTSQDGPGKFGQESNVVVTWGCVDGIDWNENAQRNDGGIRQDLGEVFSAKFGPVQQVQIDESNKDGVVYVKFESVMSALNAVNRFDEGFEFRGRKIGAKFYDENKFHAGVWEH</sequence>
<evidence type="ECO:0000259" key="4">
    <source>
        <dbReference type="PROSITE" id="PS50174"/>
    </source>
</evidence>
<dbReference type="InterPro" id="IPR035979">
    <property type="entry name" value="RBD_domain_sf"/>
</dbReference>
<dbReference type="PROSITE" id="PS50174">
    <property type="entry name" value="G_PATCH"/>
    <property type="match status" value="1"/>
</dbReference>
<keyword evidence="6" id="KW-1185">Reference proteome</keyword>
<evidence type="ECO:0000313" key="5">
    <source>
        <dbReference type="EMBL" id="KAF1921953.1"/>
    </source>
</evidence>
<feature type="domain" description="RRM" evidence="3">
    <location>
        <begin position="372"/>
        <end position="434"/>
    </location>
</feature>
<evidence type="ECO:0000259" key="3">
    <source>
        <dbReference type="PROSITE" id="PS50102"/>
    </source>
</evidence>
<proteinExistence type="predicted"/>
<feature type="compositionally biased region" description="Low complexity" evidence="2">
    <location>
        <begin position="110"/>
        <end position="122"/>
    </location>
</feature>
<dbReference type="PANTHER" id="PTHR13288:SF8">
    <property type="entry name" value="SPLICING FACTOR 45"/>
    <property type="match status" value="1"/>
</dbReference>
<dbReference type="Proteomes" id="UP000800096">
    <property type="component" value="Unassembled WGS sequence"/>
</dbReference>
<dbReference type="Pfam" id="PF00076">
    <property type="entry name" value="RRM_1"/>
    <property type="match status" value="1"/>
</dbReference>
<feature type="region of interest" description="Disordered" evidence="2">
    <location>
        <begin position="98"/>
        <end position="222"/>
    </location>
</feature>
<name>A0A6A5R2T0_AMPQU</name>
<reference evidence="5" key="1">
    <citation type="journal article" date="2020" name="Stud. Mycol.">
        <title>101 Dothideomycetes genomes: a test case for predicting lifestyles and emergence of pathogens.</title>
        <authorList>
            <person name="Haridas S."/>
            <person name="Albert R."/>
            <person name="Binder M."/>
            <person name="Bloem J."/>
            <person name="Labutti K."/>
            <person name="Salamov A."/>
            <person name="Andreopoulos B."/>
            <person name="Baker S."/>
            <person name="Barry K."/>
            <person name="Bills G."/>
            <person name="Bluhm B."/>
            <person name="Cannon C."/>
            <person name="Castanera R."/>
            <person name="Culley D."/>
            <person name="Daum C."/>
            <person name="Ezra D."/>
            <person name="Gonzalez J."/>
            <person name="Henrissat B."/>
            <person name="Kuo A."/>
            <person name="Liang C."/>
            <person name="Lipzen A."/>
            <person name="Lutzoni F."/>
            <person name="Magnuson J."/>
            <person name="Mondo S."/>
            <person name="Nolan M."/>
            <person name="Ohm R."/>
            <person name="Pangilinan J."/>
            <person name="Park H.-J."/>
            <person name="Ramirez L."/>
            <person name="Alfaro M."/>
            <person name="Sun H."/>
            <person name="Tritt A."/>
            <person name="Yoshinaga Y."/>
            <person name="Zwiers L.-H."/>
            <person name="Turgeon B."/>
            <person name="Goodwin S."/>
            <person name="Spatafora J."/>
            <person name="Crous P."/>
            <person name="Grigoriev I."/>
        </authorList>
    </citation>
    <scope>NUCLEOTIDE SEQUENCE</scope>
    <source>
        <strain evidence="5">HMLAC05119</strain>
    </source>
</reference>
<evidence type="ECO:0000256" key="2">
    <source>
        <dbReference type="SAM" id="MobiDB-lite"/>
    </source>
</evidence>
<protein>
    <recommendedName>
        <fullName evidence="7">G-patch domain-containing protein</fullName>
    </recommendedName>
</protein>
<feature type="compositionally biased region" description="Pro residues" evidence="2">
    <location>
        <begin position="193"/>
        <end position="211"/>
    </location>
</feature>
<gene>
    <name evidence="5" type="ORF">BDU57DRAFT_511041</name>
</gene>